<evidence type="ECO:0000313" key="11">
    <source>
        <dbReference type="EMBL" id="TLS66569.1"/>
    </source>
</evidence>
<feature type="site" description="Transition state stabilizer" evidence="8">
    <location>
        <position position="101"/>
    </location>
</feature>
<dbReference type="PANTHER" id="PTHR42755">
    <property type="entry name" value="3-DEOXY-MANNO-OCTULOSONATE CYTIDYLYLTRANSFERASE"/>
    <property type="match status" value="1"/>
</dbReference>
<dbReference type="InterPro" id="IPR038107">
    <property type="entry name" value="Glycos_transf_N_sf"/>
</dbReference>
<comment type="subcellular location">
    <subcellularLocation>
        <location evidence="9">Cell membrane</location>
    </subcellularLocation>
</comment>
<keyword evidence="9" id="KW-1003">Cell membrane</keyword>
<feature type="site" description="Transition state stabilizer" evidence="8">
    <location>
        <position position="179"/>
    </location>
</feature>
<dbReference type="Proteomes" id="UP000306585">
    <property type="component" value="Unassembled WGS sequence"/>
</dbReference>
<evidence type="ECO:0000256" key="5">
    <source>
        <dbReference type="ARBA" id="ARBA00031445"/>
    </source>
</evidence>
<dbReference type="GO" id="GO:0043842">
    <property type="term" value="F:Kdo transferase activity"/>
    <property type="evidence" value="ECO:0007669"/>
    <property type="project" value="UniProtKB-EC"/>
</dbReference>
<reference evidence="11 12" key="1">
    <citation type="journal article" date="2019" name="Appl. Environ. Microbiol.">
        <title>Environmental Evidence and Genomic Insight of Iron-oxidizing Bacteria Preference Towards More Corrosion Resistant Stainless Steel at Higher Salinities.</title>
        <authorList>
            <person name="Garrison C.E."/>
            <person name="Price K.A."/>
            <person name="Field E.K."/>
        </authorList>
    </citation>
    <scope>NUCLEOTIDE SEQUENCE [LARGE SCALE GENOMIC DNA]</scope>
    <source>
        <strain evidence="11 12">P3</strain>
    </source>
</reference>
<evidence type="ECO:0000313" key="12">
    <source>
        <dbReference type="Proteomes" id="UP000306585"/>
    </source>
</evidence>
<organism evidence="11 12">
    <name type="scientific">Mariprofundus erugo</name>
    <dbReference type="NCBI Taxonomy" id="2528639"/>
    <lineage>
        <taxon>Bacteria</taxon>
        <taxon>Pseudomonadati</taxon>
        <taxon>Pseudomonadota</taxon>
        <taxon>Candidatius Mariprofundia</taxon>
        <taxon>Mariprofundales</taxon>
        <taxon>Mariprofundaceae</taxon>
        <taxon>Mariprofundus</taxon>
    </lineage>
</organism>
<keyword evidence="9" id="KW-0472">Membrane</keyword>
<comment type="pathway">
    <text evidence="1 9">Bacterial outer membrane biogenesis; LPS core biosynthesis.</text>
</comment>
<dbReference type="EC" id="2.4.99.12" evidence="2 9"/>
<dbReference type="EMBL" id="VBRY01000009">
    <property type="protein sequence ID" value="TLS66569.1"/>
    <property type="molecule type" value="Genomic_DNA"/>
</dbReference>
<dbReference type="Gene3D" id="3.40.50.2000">
    <property type="entry name" value="Glycogen Phosphorylase B"/>
    <property type="match status" value="1"/>
</dbReference>
<evidence type="ECO:0000259" key="10">
    <source>
        <dbReference type="Pfam" id="PF04413"/>
    </source>
</evidence>
<sequence>MTGSSDKWRQHLTLMLPAASPGCIWVHACSVGEVGSVAPLIRSLLDQGHTIHLSVVTATGFAHARRLLGERISLSFLPWDLPGTMRRFVDALQPSLLLLAETEFWPGMLAACRRNSIAVIGINTRISDRSFPRYRASRRLWARWLAPVSLFLAQSTVDAERLAAMGVPASRIKACGNLKYAITAPDIDSAALRNRLDSTGKRPILLIASTHQGEDRRMLDMWPQWHASCPELLTLIVPRHPERFDDVAELIRSRGLTLSRWSEGEAKPGSHIILIDAMGILGGLYTIADIVFIAGSIEPVGGHNPLEAAICGRGVVTGPYIQNFRAIMDEMQQANGAIVCSNDHEVEQAITQLLNHPDELRRLHGHATVFMQEKGHPLEQMLSEIAPYLPSPKR</sequence>
<evidence type="ECO:0000256" key="8">
    <source>
        <dbReference type="PIRSR" id="PIRSR639901-2"/>
    </source>
</evidence>
<evidence type="ECO:0000256" key="7">
    <source>
        <dbReference type="PIRSR" id="PIRSR639901-1"/>
    </source>
</evidence>
<dbReference type="GO" id="GO:0009244">
    <property type="term" value="P:lipopolysaccharide core region biosynthetic process"/>
    <property type="evidence" value="ECO:0007669"/>
    <property type="project" value="UniProtKB-UniRule"/>
</dbReference>
<dbReference type="PANTHER" id="PTHR42755:SF1">
    <property type="entry name" value="3-DEOXY-D-MANNO-OCTULOSONIC ACID TRANSFERASE, MITOCHONDRIAL-RELATED"/>
    <property type="match status" value="1"/>
</dbReference>
<evidence type="ECO:0000256" key="3">
    <source>
        <dbReference type="ARBA" id="ARBA00019077"/>
    </source>
</evidence>
<comment type="function">
    <text evidence="9">Involved in lipopolysaccharide (LPS) biosynthesis. Catalyzes the transfer of 3-deoxy-D-manno-octulosonate (Kdo) residue(s) from CMP-Kdo to lipid IV(A), the tetraacyldisaccharide-1,4'-bisphosphate precursor of lipid A.</text>
</comment>
<dbReference type="SUPFAM" id="SSF53756">
    <property type="entry name" value="UDP-Glycosyltransferase/glycogen phosphorylase"/>
    <property type="match status" value="1"/>
</dbReference>
<dbReference type="InterPro" id="IPR039901">
    <property type="entry name" value="Kdotransferase"/>
</dbReference>
<comment type="caution">
    <text evidence="11">The sequence shown here is derived from an EMBL/GenBank/DDBJ whole genome shotgun (WGS) entry which is preliminary data.</text>
</comment>
<evidence type="ECO:0000256" key="1">
    <source>
        <dbReference type="ARBA" id="ARBA00004713"/>
    </source>
</evidence>
<name>A0A5R9GNR1_9PROT</name>
<evidence type="ECO:0000256" key="4">
    <source>
        <dbReference type="ARBA" id="ARBA00022679"/>
    </source>
</evidence>
<protein>
    <recommendedName>
        <fullName evidence="3 9">3-deoxy-D-manno-octulosonic acid transferase</fullName>
        <shortName evidence="9">Kdo transferase</shortName>
        <ecNumber evidence="2 9">2.4.99.12</ecNumber>
    </recommendedName>
    <alternativeName>
        <fullName evidence="5 9">Lipid IV(A) 3-deoxy-D-manno-octulosonic acid transferase</fullName>
    </alternativeName>
</protein>
<feature type="domain" description="3-deoxy-D-manno-octulosonic-acid transferase N-terminal" evidence="10">
    <location>
        <begin position="7"/>
        <end position="181"/>
    </location>
</feature>
<keyword evidence="4 9" id="KW-0808">Transferase</keyword>
<dbReference type="Gene3D" id="3.40.50.11720">
    <property type="entry name" value="3-Deoxy-D-manno-octulosonic-acid transferase, N-terminal domain"/>
    <property type="match status" value="1"/>
</dbReference>
<proteinExistence type="inferred from homology"/>
<keyword evidence="12" id="KW-1185">Reference proteome</keyword>
<gene>
    <name evidence="11" type="ORF">FEF65_09980</name>
</gene>
<keyword evidence="9" id="KW-0448">Lipopolysaccharide biosynthesis</keyword>
<dbReference type="Pfam" id="PF04413">
    <property type="entry name" value="Glycos_transf_N"/>
    <property type="match status" value="1"/>
</dbReference>
<dbReference type="GO" id="GO:0005886">
    <property type="term" value="C:plasma membrane"/>
    <property type="evidence" value="ECO:0007669"/>
    <property type="project" value="UniProtKB-SubCell"/>
</dbReference>
<comment type="catalytic activity">
    <reaction evidence="6 9">
        <text>lipid IVA (E. coli) + CMP-3-deoxy-beta-D-manno-octulosonate = alpha-Kdo-(2-&gt;6)-lipid IVA (E. coli) + CMP + H(+)</text>
        <dbReference type="Rhea" id="RHEA:28066"/>
        <dbReference type="ChEBI" id="CHEBI:15378"/>
        <dbReference type="ChEBI" id="CHEBI:58603"/>
        <dbReference type="ChEBI" id="CHEBI:60364"/>
        <dbReference type="ChEBI" id="CHEBI:60377"/>
        <dbReference type="ChEBI" id="CHEBI:85987"/>
        <dbReference type="EC" id="2.4.99.12"/>
    </reaction>
</comment>
<dbReference type="UniPathway" id="UPA00958"/>
<comment type="similarity">
    <text evidence="9">Belongs to the glycosyltransferase group 1 family.</text>
</comment>
<accession>A0A5R9GNR1</accession>
<evidence type="ECO:0000256" key="6">
    <source>
        <dbReference type="ARBA" id="ARBA00049183"/>
    </source>
</evidence>
<dbReference type="AlphaFoldDB" id="A0A5R9GNR1"/>
<evidence type="ECO:0000256" key="2">
    <source>
        <dbReference type="ARBA" id="ARBA00012621"/>
    </source>
</evidence>
<feature type="active site" description="Proton acceptor" evidence="7">
    <location>
        <position position="33"/>
    </location>
</feature>
<dbReference type="GO" id="GO:0009245">
    <property type="term" value="P:lipid A biosynthetic process"/>
    <property type="evidence" value="ECO:0007669"/>
    <property type="project" value="TreeGrafter"/>
</dbReference>
<dbReference type="InterPro" id="IPR007507">
    <property type="entry name" value="Glycos_transf_N"/>
</dbReference>
<evidence type="ECO:0000256" key="9">
    <source>
        <dbReference type="RuleBase" id="RU365103"/>
    </source>
</evidence>